<evidence type="ECO:0000313" key="6">
    <source>
        <dbReference type="Proteomes" id="UP000218811"/>
    </source>
</evidence>
<dbReference type="Proteomes" id="UP000218811">
    <property type="component" value="Unassembled WGS sequence"/>
</dbReference>
<evidence type="ECO:0000256" key="2">
    <source>
        <dbReference type="ARBA" id="ARBA00022679"/>
    </source>
</evidence>
<protein>
    <recommendedName>
        <fullName evidence="4">Alpha-type protein kinase domain-containing protein</fullName>
    </recommendedName>
</protein>
<reference evidence="5 6" key="1">
    <citation type="journal article" date="2012" name="Science">
        <title>The Paleozoic origin of enzymatic lignin decomposition reconstructed from 31 fungal genomes.</title>
        <authorList>
            <person name="Floudas D."/>
            <person name="Binder M."/>
            <person name="Riley R."/>
            <person name="Barry K."/>
            <person name="Blanchette R.A."/>
            <person name="Henrissat B."/>
            <person name="Martinez A.T."/>
            <person name="Otillar R."/>
            <person name="Spatafora J.W."/>
            <person name="Yadav J.S."/>
            <person name="Aerts A."/>
            <person name="Benoit I."/>
            <person name="Boyd A."/>
            <person name="Carlson A."/>
            <person name="Copeland A."/>
            <person name="Coutinho P.M."/>
            <person name="de Vries R.P."/>
            <person name="Ferreira P."/>
            <person name="Findley K."/>
            <person name="Foster B."/>
            <person name="Gaskell J."/>
            <person name="Glotzer D."/>
            <person name="Gorecki P."/>
            <person name="Heitman J."/>
            <person name="Hesse C."/>
            <person name="Hori C."/>
            <person name="Igarashi K."/>
            <person name="Jurgens J.A."/>
            <person name="Kallen N."/>
            <person name="Kersten P."/>
            <person name="Kohler A."/>
            <person name="Kuees U."/>
            <person name="Kumar T.K.A."/>
            <person name="Kuo A."/>
            <person name="LaButti K."/>
            <person name="Larrondo L.F."/>
            <person name="Lindquist E."/>
            <person name="Ling A."/>
            <person name="Lombard V."/>
            <person name="Lucas S."/>
            <person name="Lundell T."/>
            <person name="Martin R."/>
            <person name="McLaughlin D.J."/>
            <person name="Morgenstern I."/>
            <person name="Morin E."/>
            <person name="Murat C."/>
            <person name="Nagy L.G."/>
            <person name="Nolan M."/>
            <person name="Ohm R.A."/>
            <person name="Patyshakuliyeva A."/>
            <person name="Rokas A."/>
            <person name="Ruiz-Duenas F.J."/>
            <person name="Sabat G."/>
            <person name="Salamov A."/>
            <person name="Samejima M."/>
            <person name="Schmutz J."/>
            <person name="Slot J.C."/>
            <person name="St John F."/>
            <person name="Stenlid J."/>
            <person name="Sun H."/>
            <person name="Sun S."/>
            <person name="Syed K."/>
            <person name="Tsang A."/>
            <person name="Wiebenga A."/>
            <person name="Young D."/>
            <person name="Pisabarro A."/>
            <person name="Eastwood D.C."/>
            <person name="Martin F."/>
            <person name="Cullen D."/>
            <person name="Grigoriev I.V."/>
            <person name="Hibbett D.S."/>
        </authorList>
    </citation>
    <scope>NUCLEOTIDE SEQUENCE [LARGE SCALE GENOMIC DNA]</scope>
    <source>
        <strain evidence="5 6">MD-104</strain>
    </source>
</reference>
<name>A0A2H3ITK2_WOLCO</name>
<dbReference type="AlphaFoldDB" id="A0A2H3ITK2"/>
<evidence type="ECO:0000313" key="5">
    <source>
        <dbReference type="EMBL" id="PCH33316.1"/>
    </source>
</evidence>
<dbReference type="InterPro" id="IPR004166">
    <property type="entry name" value="a-kinase_dom"/>
</dbReference>
<sequence length="126" mass="14382">WAVGLWAKVKSKEKEWISAYSMPPFELPDLRFVEAVLAVKSRTSDEPMEAYMLEEVISANNGGFCKYLNNDSVIPHQFNDPVDMALADYLAYTQHAQYWLTGKMAFVTDYQGESTIATFVITHEVY</sequence>
<organism evidence="5 6">
    <name type="scientific">Wolfiporia cocos (strain MD-104)</name>
    <name type="common">Brown rot fungus</name>
    <dbReference type="NCBI Taxonomy" id="742152"/>
    <lineage>
        <taxon>Eukaryota</taxon>
        <taxon>Fungi</taxon>
        <taxon>Dikarya</taxon>
        <taxon>Basidiomycota</taxon>
        <taxon>Agaricomycotina</taxon>
        <taxon>Agaricomycetes</taxon>
        <taxon>Polyporales</taxon>
        <taxon>Phaeolaceae</taxon>
        <taxon>Wolfiporia</taxon>
    </lineage>
</organism>
<evidence type="ECO:0000259" key="4">
    <source>
        <dbReference type="Pfam" id="PF02816"/>
    </source>
</evidence>
<accession>A0A2H3ITK2</accession>
<feature type="non-terminal residue" evidence="5">
    <location>
        <position position="1"/>
    </location>
</feature>
<evidence type="ECO:0000256" key="3">
    <source>
        <dbReference type="ARBA" id="ARBA00022777"/>
    </source>
</evidence>
<dbReference type="GO" id="GO:0005524">
    <property type="term" value="F:ATP binding"/>
    <property type="evidence" value="ECO:0007669"/>
    <property type="project" value="InterPro"/>
</dbReference>
<evidence type="ECO:0000256" key="1">
    <source>
        <dbReference type="ARBA" id="ARBA00022527"/>
    </source>
</evidence>
<gene>
    <name evidence="5" type="ORF">WOLCODRAFT_61558</name>
</gene>
<dbReference type="Pfam" id="PF02816">
    <property type="entry name" value="Alpha_kinase"/>
    <property type="match status" value="1"/>
</dbReference>
<dbReference type="STRING" id="742152.A0A2H3ITK2"/>
<dbReference type="GO" id="GO:0004674">
    <property type="term" value="F:protein serine/threonine kinase activity"/>
    <property type="evidence" value="ECO:0007669"/>
    <property type="project" value="UniProtKB-KW"/>
</dbReference>
<dbReference type="EMBL" id="KB467831">
    <property type="protein sequence ID" value="PCH33316.1"/>
    <property type="molecule type" value="Genomic_DNA"/>
</dbReference>
<keyword evidence="1" id="KW-0723">Serine/threonine-protein kinase</keyword>
<proteinExistence type="predicted"/>
<keyword evidence="3" id="KW-0418">Kinase</keyword>
<dbReference type="OrthoDB" id="301415at2759"/>
<feature type="domain" description="Alpha-type protein kinase" evidence="4">
    <location>
        <begin position="13"/>
        <end position="118"/>
    </location>
</feature>
<keyword evidence="2" id="KW-0808">Transferase</keyword>
<keyword evidence="6" id="KW-1185">Reference proteome</keyword>
<dbReference type="Gene3D" id="3.20.200.10">
    <property type="entry name" value="MHCK/EF2 kinase"/>
    <property type="match status" value="1"/>
</dbReference>